<dbReference type="Proteomes" id="UP000799772">
    <property type="component" value="Unassembled WGS sequence"/>
</dbReference>
<feature type="domain" description="DUF6590" evidence="2">
    <location>
        <begin position="22"/>
        <end position="124"/>
    </location>
</feature>
<organism evidence="3 4">
    <name type="scientific">Rhizodiscina lignyota</name>
    <dbReference type="NCBI Taxonomy" id="1504668"/>
    <lineage>
        <taxon>Eukaryota</taxon>
        <taxon>Fungi</taxon>
        <taxon>Dikarya</taxon>
        <taxon>Ascomycota</taxon>
        <taxon>Pezizomycotina</taxon>
        <taxon>Dothideomycetes</taxon>
        <taxon>Pleosporomycetidae</taxon>
        <taxon>Aulographales</taxon>
        <taxon>Rhizodiscinaceae</taxon>
        <taxon>Rhizodiscina</taxon>
    </lineage>
</organism>
<keyword evidence="4" id="KW-1185">Reference proteome</keyword>
<sequence length="201" mass="22479">MSSSSSPDWVFTLIFNDSTEHHMFVVAYRKKDWVICNPIRTYDGLGVAREGVIKSDHAVIYTGRQAPSPLSIEKPKAGERGMRSRLRMLTSGRPLHPTARVHYREIIMVYHGVRAFKRGHLAATSPYMGGYAGGDTMGHFDKACIEFAYSQDWILTRRYTNIQQIHKRPDTKKDTDDGDGDDDNDSGSNGDDDNGGEGDHG</sequence>
<dbReference type="Pfam" id="PF20233">
    <property type="entry name" value="DUF6590"/>
    <property type="match status" value="1"/>
</dbReference>
<protein>
    <recommendedName>
        <fullName evidence="2">DUF6590 domain-containing protein</fullName>
    </recommendedName>
</protein>
<evidence type="ECO:0000313" key="4">
    <source>
        <dbReference type="Proteomes" id="UP000799772"/>
    </source>
</evidence>
<dbReference type="OrthoDB" id="3559580at2759"/>
<evidence type="ECO:0000256" key="1">
    <source>
        <dbReference type="SAM" id="MobiDB-lite"/>
    </source>
</evidence>
<reference evidence="3" key="1">
    <citation type="journal article" date="2020" name="Stud. Mycol.">
        <title>101 Dothideomycetes genomes: a test case for predicting lifestyles and emergence of pathogens.</title>
        <authorList>
            <person name="Haridas S."/>
            <person name="Albert R."/>
            <person name="Binder M."/>
            <person name="Bloem J."/>
            <person name="Labutti K."/>
            <person name="Salamov A."/>
            <person name="Andreopoulos B."/>
            <person name="Baker S."/>
            <person name="Barry K."/>
            <person name="Bills G."/>
            <person name="Bluhm B."/>
            <person name="Cannon C."/>
            <person name="Castanera R."/>
            <person name="Culley D."/>
            <person name="Daum C."/>
            <person name="Ezra D."/>
            <person name="Gonzalez J."/>
            <person name="Henrissat B."/>
            <person name="Kuo A."/>
            <person name="Liang C."/>
            <person name="Lipzen A."/>
            <person name="Lutzoni F."/>
            <person name="Magnuson J."/>
            <person name="Mondo S."/>
            <person name="Nolan M."/>
            <person name="Ohm R."/>
            <person name="Pangilinan J."/>
            <person name="Park H.-J."/>
            <person name="Ramirez L."/>
            <person name="Alfaro M."/>
            <person name="Sun H."/>
            <person name="Tritt A."/>
            <person name="Yoshinaga Y."/>
            <person name="Zwiers L.-H."/>
            <person name="Turgeon B."/>
            <person name="Goodwin S."/>
            <person name="Spatafora J."/>
            <person name="Crous P."/>
            <person name="Grigoriev I."/>
        </authorList>
    </citation>
    <scope>NUCLEOTIDE SEQUENCE</scope>
    <source>
        <strain evidence="3">CBS 133067</strain>
    </source>
</reference>
<feature type="compositionally biased region" description="Acidic residues" evidence="1">
    <location>
        <begin position="176"/>
        <end position="201"/>
    </location>
</feature>
<proteinExistence type="predicted"/>
<dbReference type="InterPro" id="IPR046497">
    <property type="entry name" value="DUF6590"/>
</dbReference>
<dbReference type="EMBL" id="ML978126">
    <property type="protein sequence ID" value="KAF2098980.1"/>
    <property type="molecule type" value="Genomic_DNA"/>
</dbReference>
<accession>A0A9P4M6K7</accession>
<evidence type="ECO:0000313" key="3">
    <source>
        <dbReference type="EMBL" id="KAF2098980.1"/>
    </source>
</evidence>
<gene>
    <name evidence="3" type="ORF">NA57DRAFT_76215</name>
</gene>
<name>A0A9P4M6K7_9PEZI</name>
<evidence type="ECO:0000259" key="2">
    <source>
        <dbReference type="Pfam" id="PF20233"/>
    </source>
</evidence>
<dbReference type="AlphaFoldDB" id="A0A9P4M6K7"/>
<feature type="region of interest" description="Disordered" evidence="1">
    <location>
        <begin position="166"/>
        <end position="201"/>
    </location>
</feature>
<comment type="caution">
    <text evidence="3">The sequence shown here is derived from an EMBL/GenBank/DDBJ whole genome shotgun (WGS) entry which is preliminary data.</text>
</comment>